<organism evidence="2 3">
    <name type="scientific">Actinoplanes couchii</name>
    <dbReference type="NCBI Taxonomy" id="403638"/>
    <lineage>
        <taxon>Bacteria</taxon>
        <taxon>Bacillati</taxon>
        <taxon>Actinomycetota</taxon>
        <taxon>Actinomycetes</taxon>
        <taxon>Micromonosporales</taxon>
        <taxon>Micromonosporaceae</taxon>
        <taxon>Actinoplanes</taxon>
    </lineage>
</organism>
<dbReference type="Pfam" id="PF04672">
    <property type="entry name" value="Methyltransf_19"/>
    <property type="match status" value="1"/>
</dbReference>
<feature type="region of interest" description="Disordered" evidence="1">
    <location>
        <begin position="73"/>
        <end position="95"/>
    </location>
</feature>
<dbReference type="InterPro" id="IPR006764">
    <property type="entry name" value="SAM_dep_MeTrfase_SAV2177_type"/>
</dbReference>
<dbReference type="Proteomes" id="UP000612282">
    <property type="component" value="Unassembled WGS sequence"/>
</dbReference>
<proteinExistence type="predicted"/>
<dbReference type="InterPro" id="IPR029063">
    <property type="entry name" value="SAM-dependent_MTases_sf"/>
</dbReference>
<name>A0ABQ3XM76_9ACTN</name>
<sequence>MVRELLDAAAPGSYLVATNSTKDFVSPEAGARYDAMLASGAVDAWPRDHAVFSGFFDGLDLLDPGVVAMCDWRPDSPDRPTPAETSMYGAVARKP</sequence>
<protein>
    <recommendedName>
        <fullName evidence="4">Methyltransferase</fullName>
    </recommendedName>
</protein>
<evidence type="ECO:0000256" key="1">
    <source>
        <dbReference type="SAM" id="MobiDB-lite"/>
    </source>
</evidence>
<evidence type="ECO:0000313" key="2">
    <source>
        <dbReference type="EMBL" id="GID59605.1"/>
    </source>
</evidence>
<reference evidence="2 3" key="1">
    <citation type="submission" date="2021-01" db="EMBL/GenBank/DDBJ databases">
        <title>Whole genome shotgun sequence of Actinoplanes couchii NBRC 106145.</title>
        <authorList>
            <person name="Komaki H."/>
            <person name="Tamura T."/>
        </authorList>
    </citation>
    <scope>NUCLEOTIDE SEQUENCE [LARGE SCALE GENOMIC DNA]</scope>
    <source>
        <strain evidence="2 3">NBRC 106145</strain>
    </source>
</reference>
<dbReference type="Gene3D" id="3.40.50.150">
    <property type="entry name" value="Vaccinia Virus protein VP39"/>
    <property type="match status" value="1"/>
</dbReference>
<evidence type="ECO:0000313" key="3">
    <source>
        <dbReference type="Proteomes" id="UP000612282"/>
    </source>
</evidence>
<dbReference type="EMBL" id="BOMG01000098">
    <property type="protein sequence ID" value="GID59605.1"/>
    <property type="molecule type" value="Genomic_DNA"/>
</dbReference>
<accession>A0ABQ3XM76</accession>
<evidence type="ECO:0008006" key="4">
    <source>
        <dbReference type="Google" id="ProtNLM"/>
    </source>
</evidence>
<keyword evidence="3" id="KW-1185">Reference proteome</keyword>
<comment type="caution">
    <text evidence="2">The sequence shown here is derived from an EMBL/GenBank/DDBJ whole genome shotgun (WGS) entry which is preliminary data.</text>
</comment>
<gene>
    <name evidence="2" type="ORF">Aco03nite_080090</name>
</gene>